<feature type="transmembrane region" description="Helical" evidence="1">
    <location>
        <begin position="20"/>
        <end position="37"/>
    </location>
</feature>
<evidence type="ECO:0000313" key="3">
    <source>
        <dbReference type="EMBL" id="QMW89822.1"/>
    </source>
</evidence>
<accession>A0A2S7FE52</accession>
<reference evidence="3 5" key="2">
    <citation type="submission" date="2019-05" db="EMBL/GenBank/DDBJ databases">
        <authorList>
            <person name="Schori C."/>
            <person name="Ahrens C."/>
        </authorList>
    </citation>
    <scope>NUCLEOTIDE SEQUENCE [LARGE SCALE GENOMIC DNA]</scope>
    <source>
        <strain evidence="3 5">DSM 10702</strain>
    </source>
</reference>
<reference evidence="2 4" key="1">
    <citation type="submission" date="2016-01" db="EMBL/GenBank/DDBJ databases">
        <title>Characterization of the Clostridium difficile lineages that are prevalent in Hong Kong and China.</title>
        <authorList>
            <person name="Kwok J.S.-L."/>
            <person name="Lam W.-Y."/>
            <person name="Ip M."/>
            <person name="Chan T.-F."/>
            <person name="Hawkey P.M."/>
            <person name="Tsui S.K.-W."/>
        </authorList>
    </citation>
    <scope>NUCLEOTIDE SEQUENCE [LARGE SCALE GENOMIC DNA]</scope>
    <source>
        <strain evidence="2 4">300064</strain>
    </source>
</reference>
<gene>
    <name evidence="2" type="ORF">AWN73_08345</name>
    <name evidence="3" type="ORF">FF104_02350</name>
</gene>
<keyword evidence="1" id="KW-0472">Membrane</keyword>
<dbReference type="EMBL" id="CP040626">
    <property type="protein sequence ID" value="QMW89822.1"/>
    <property type="molecule type" value="Genomic_DNA"/>
</dbReference>
<sequence length="131" mass="14274">MNFIRGWGDETSMKSFLKSTLGFGIAAIILNTLWGVITRRLGLKGGWICGFILTGTLWYVNHYLGIVENRKESAFIDMGFAVAICSFSRDFLKNGLEGIVTSAPTFICVIIGGTIAGVVAGIIKRHQKQGE</sequence>
<organism evidence="2 4">
    <name type="scientific">Clostridium butyricum</name>
    <dbReference type="NCBI Taxonomy" id="1492"/>
    <lineage>
        <taxon>Bacteria</taxon>
        <taxon>Bacillati</taxon>
        <taxon>Bacillota</taxon>
        <taxon>Clostridia</taxon>
        <taxon>Eubacteriales</taxon>
        <taxon>Clostridiaceae</taxon>
        <taxon>Clostridium</taxon>
    </lineage>
</organism>
<protein>
    <submittedName>
        <fullName evidence="2">Uncharacterized protein</fullName>
    </submittedName>
</protein>
<dbReference type="Proteomes" id="UP000238081">
    <property type="component" value="Unassembled WGS sequence"/>
</dbReference>
<dbReference type="AlphaFoldDB" id="A0A2S7FE52"/>
<feature type="transmembrane region" description="Helical" evidence="1">
    <location>
        <begin position="43"/>
        <end position="61"/>
    </location>
</feature>
<keyword evidence="1" id="KW-0812">Transmembrane</keyword>
<dbReference type="Proteomes" id="UP000515243">
    <property type="component" value="Chromosome 1"/>
</dbReference>
<evidence type="ECO:0000313" key="2">
    <source>
        <dbReference type="EMBL" id="PPV17319.1"/>
    </source>
</evidence>
<dbReference type="RefSeq" id="WP_035763262.1">
    <property type="nucleotide sequence ID" value="NZ_AP019716.1"/>
</dbReference>
<dbReference type="Pfam" id="PF21846">
    <property type="entry name" value="DUF6905"/>
    <property type="match status" value="1"/>
</dbReference>
<proteinExistence type="predicted"/>
<name>A0A2S7FE52_CLOBU</name>
<dbReference type="EMBL" id="LRDH01000035">
    <property type="protein sequence ID" value="PPV17319.1"/>
    <property type="molecule type" value="Genomic_DNA"/>
</dbReference>
<dbReference type="GeneID" id="92942961"/>
<keyword evidence="1" id="KW-1133">Transmembrane helix</keyword>
<evidence type="ECO:0000256" key="1">
    <source>
        <dbReference type="SAM" id="Phobius"/>
    </source>
</evidence>
<feature type="transmembrane region" description="Helical" evidence="1">
    <location>
        <begin position="98"/>
        <end position="123"/>
    </location>
</feature>
<evidence type="ECO:0000313" key="4">
    <source>
        <dbReference type="Proteomes" id="UP000238081"/>
    </source>
</evidence>
<dbReference type="InterPro" id="IPR054200">
    <property type="entry name" value="DUF6905"/>
</dbReference>
<evidence type="ECO:0000313" key="5">
    <source>
        <dbReference type="Proteomes" id="UP000515243"/>
    </source>
</evidence>